<dbReference type="PANTHER" id="PTHR43553:SF23">
    <property type="entry name" value="ABC TRANSPORTER ATP-BINDING COMPONENT"/>
    <property type="match status" value="1"/>
</dbReference>
<dbReference type="InterPro" id="IPR027417">
    <property type="entry name" value="P-loop_NTPase"/>
</dbReference>
<name>A0A1H6I3U7_9ACTN</name>
<evidence type="ECO:0000256" key="6">
    <source>
        <dbReference type="ARBA" id="ARBA00022741"/>
    </source>
</evidence>
<dbReference type="Gene3D" id="3.40.50.300">
    <property type="entry name" value="P-loop containing nucleotide triphosphate hydrolases"/>
    <property type="match status" value="2"/>
</dbReference>
<keyword evidence="4" id="KW-1003">Cell membrane</keyword>
<dbReference type="CDD" id="cd03225">
    <property type="entry name" value="ABC_cobalt_CbiO_domain1"/>
    <property type="match status" value="1"/>
</dbReference>
<evidence type="ECO:0000256" key="2">
    <source>
        <dbReference type="ARBA" id="ARBA00005417"/>
    </source>
</evidence>
<organism evidence="12 13">
    <name type="scientific">Parafannyhessea umbonata</name>
    <dbReference type="NCBI Taxonomy" id="604330"/>
    <lineage>
        <taxon>Bacteria</taxon>
        <taxon>Bacillati</taxon>
        <taxon>Actinomycetota</taxon>
        <taxon>Coriobacteriia</taxon>
        <taxon>Coriobacteriales</taxon>
        <taxon>Atopobiaceae</taxon>
        <taxon>Parafannyhessea</taxon>
    </lineage>
</organism>
<dbReference type="PANTHER" id="PTHR43553">
    <property type="entry name" value="HEAVY METAL TRANSPORTER"/>
    <property type="match status" value="1"/>
</dbReference>
<gene>
    <name evidence="12" type="ORF">SAMN05216447_102108</name>
</gene>
<evidence type="ECO:0000313" key="13">
    <source>
        <dbReference type="Proteomes" id="UP000199135"/>
    </source>
</evidence>
<keyword evidence="6" id="KW-0547">Nucleotide-binding</keyword>
<proteinExistence type="inferred from homology"/>
<comment type="function">
    <text evidence="10">Probably part of an ABC transporter complex. Responsible for energy coupling to the transport system.</text>
</comment>
<keyword evidence="13" id="KW-1185">Reference proteome</keyword>
<dbReference type="InterPro" id="IPR050095">
    <property type="entry name" value="ECF_ABC_transporter_ATP-bd"/>
</dbReference>
<accession>A0A1H6I3U7</accession>
<reference evidence="12 13" key="1">
    <citation type="submission" date="2016-10" db="EMBL/GenBank/DDBJ databases">
        <authorList>
            <person name="Varghese N."/>
            <person name="Submissions S."/>
        </authorList>
    </citation>
    <scope>NUCLEOTIDE SEQUENCE [LARGE SCALE GENOMIC DNA]</scope>
    <source>
        <strain evidence="12 13">WCP15</strain>
    </source>
</reference>
<keyword evidence="7 12" id="KW-0067">ATP-binding</keyword>
<keyword evidence="8" id="KW-1278">Translocase</keyword>
<evidence type="ECO:0000256" key="8">
    <source>
        <dbReference type="ARBA" id="ARBA00022967"/>
    </source>
</evidence>
<evidence type="ECO:0000256" key="10">
    <source>
        <dbReference type="ARBA" id="ARBA00025157"/>
    </source>
</evidence>
<comment type="similarity">
    <text evidence="2">Belongs to the ABC transporter superfamily.</text>
</comment>
<comment type="caution">
    <text evidence="12">The sequence shown here is derived from an EMBL/GenBank/DDBJ whole genome shotgun (WGS) entry which is preliminary data.</text>
</comment>
<dbReference type="RefSeq" id="WP_078686993.1">
    <property type="nucleotide sequence ID" value="NZ_FNWT01000002.1"/>
</dbReference>
<dbReference type="SUPFAM" id="SSF52540">
    <property type="entry name" value="P-loop containing nucleoside triphosphate hydrolases"/>
    <property type="match status" value="2"/>
</dbReference>
<evidence type="ECO:0000256" key="7">
    <source>
        <dbReference type="ARBA" id="ARBA00022840"/>
    </source>
</evidence>
<comment type="subcellular location">
    <subcellularLocation>
        <location evidence="1">Cell membrane</location>
        <topology evidence="1">Peripheral membrane protein</topology>
    </subcellularLocation>
</comment>
<evidence type="ECO:0000256" key="3">
    <source>
        <dbReference type="ARBA" id="ARBA00022448"/>
    </source>
</evidence>
<dbReference type="SMART" id="SM00382">
    <property type="entry name" value="AAA"/>
    <property type="match status" value="2"/>
</dbReference>
<dbReference type="EMBL" id="FNWT01000002">
    <property type="protein sequence ID" value="SEH42793.1"/>
    <property type="molecule type" value="Genomic_DNA"/>
</dbReference>
<dbReference type="Pfam" id="PF00005">
    <property type="entry name" value="ABC_tran"/>
    <property type="match status" value="2"/>
</dbReference>
<protein>
    <submittedName>
        <fullName evidence="12">Energy-coupling factor transport system ATP-binding protein</fullName>
    </submittedName>
</protein>
<evidence type="ECO:0000256" key="9">
    <source>
        <dbReference type="ARBA" id="ARBA00023136"/>
    </source>
</evidence>
<dbReference type="Proteomes" id="UP000199135">
    <property type="component" value="Unassembled WGS sequence"/>
</dbReference>
<keyword evidence="3" id="KW-0813">Transport</keyword>
<dbReference type="InterPro" id="IPR015856">
    <property type="entry name" value="ABC_transpr_CbiO/EcfA_su"/>
</dbReference>
<keyword evidence="9" id="KW-0472">Membrane</keyword>
<feature type="domain" description="ABC transporter" evidence="11">
    <location>
        <begin position="2"/>
        <end position="241"/>
    </location>
</feature>
<dbReference type="InterPro" id="IPR003439">
    <property type="entry name" value="ABC_transporter-like_ATP-bd"/>
</dbReference>
<sequence length="490" mass="53427">MIVFDNVTLTYKGAASPVLKGISLTIPDGQAVLVCGASGAGKTTLTRLINGLATHFDQATVQGSVAVDGSDVLIAPLCQTGRVVGNVFQNPRSQFFCVDVESEVAFGCENMGMPADEVRRRVERTARQMALGDIMGKSIFGLSGGQKQRVACASVDAMGPRVFVLDEPSSNFDPPTIGMLRQVIERWRQMGRSVVVAEHRLAWLRDVCDRVVVVDGGRIAWDGPMDDFVALGDGFRIAHGLRPLSPDALDGSERPCPSPTAGSDVLELRNFRYSYGHACPALDVPYLSLPARRVVAVIGENGAGKSTFSACLCGLMRRFGGEVLLGGERLRPRQLLKRCYLVMQDVNHQLFCESVEEEVRLGMDPSREADVSRILGELGLRGLEERHPLSLSGGQRQRVAIASALLAGKDILVFDEPTSGQDLRNMLATARLIRSLEDRASVFVVTHDRDFVQACCSHVMRMERGAVRETYAIDAAGRRRLDAFFGMCWK</sequence>
<evidence type="ECO:0000259" key="11">
    <source>
        <dbReference type="PROSITE" id="PS50893"/>
    </source>
</evidence>
<feature type="domain" description="ABC transporter" evidence="11">
    <location>
        <begin position="266"/>
        <end position="489"/>
    </location>
</feature>
<dbReference type="PROSITE" id="PS00211">
    <property type="entry name" value="ABC_TRANSPORTER_1"/>
    <property type="match status" value="1"/>
</dbReference>
<dbReference type="InterPro" id="IPR003593">
    <property type="entry name" value="AAA+_ATPase"/>
</dbReference>
<evidence type="ECO:0000256" key="4">
    <source>
        <dbReference type="ARBA" id="ARBA00022475"/>
    </source>
</evidence>
<evidence type="ECO:0000256" key="5">
    <source>
        <dbReference type="ARBA" id="ARBA00022737"/>
    </source>
</evidence>
<evidence type="ECO:0000256" key="1">
    <source>
        <dbReference type="ARBA" id="ARBA00004202"/>
    </source>
</evidence>
<keyword evidence="5" id="KW-0677">Repeat</keyword>
<dbReference type="InterPro" id="IPR017871">
    <property type="entry name" value="ABC_transporter-like_CS"/>
</dbReference>
<dbReference type="GO" id="GO:0005524">
    <property type="term" value="F:ATP binding"/>
    <property type="evidence" value="ECO:0007669"/>
    <property type="project" value="UniProtKB-KW"/>
</dbReference>
<evidence type="ECO:0000313" key="12">
    <source>
        <dbReference type="EMBL" id="SEH42793.1"/>
    </source>
</evidence>
<dbReference type="PROSITE" id="PS50893">
    <property type="entry name" value="ABC_TRANSPORTER_2"/>
    <property type="match status" value="2"/>
</dbReference>